<gene>
    <name evidence="2" type="ORF">RC74_00695</name>
</gene>
<dbReference type="AlphaFoldDB" id="A0A126UV95"/>
<feature type="compositionally biased region" description="Basic and acidic residues" evidence="1">
    <location>
        <begin position="307"/>
        <end position="317"/>
    </location>
</feature>
<proteinExistence type="predicted"/>
<name>A0A126UV95_9RHOB</name>
<dbReference type="STRING" id="1579316.RC74_00695"/>
<feature type="region of interest" description="Disordered" evidence="1">
    <location>
        <begin position="293"/>
        <end position="317"/>
    </location>
</feature>
<dbReference type="RefSeq" id="WP_039000163.1">
    <property type="nucleotide sequence ID" value="NZ_CP014327.1"/>
</dbReference>
<evidence type="ECO:0000313" key="2">
    <source>
        <dbReference type="EMBL" id="AML49992.1"/>
    </source>
</evidence>
<sequence length="317" mass="36297">MDVILHVGAHRTATASLAVFFEQNKDEAREQRVAFWGADRIRSGLFSGLMAHKNSIMPDTPRRRDRATQLIRMELDRLEKSGVHQLIVSEPSMIGTMMQNLQSERLYPNFQPRLSRFFDAFGDHCCQISFSLRSYEGYWTSALAHAIPRGLAIPSENTVDRLVTQPRRWKTLISEARAVFPSAEVLVWPFEAMAGHPVRQIALMTGATFQPSRANAPWVNAAPNRQAISRALIERNTPVISGTNWPPFQNHHRQVLRAQYHEDLEWLKTNNDTLISYSETAGKHQRFDKLTDSQDVADNKPAYLRGHPNDREERRMV</sequence>
<dbReference type="KEGG" id="hat:RC74_00695"/>
<dbReference type="Proteomes" id="UP000070371">
    <property type="component" value="Chromosome"/>
</dbReference>
<organism evidence="2 3">
    <name type="scientific">Falsihalocynthiibacter arcticus</name>
    <dbReference type="NCBI Taxonomy" id="1579316"/>
    <lineage>
        <taxon>Bacteria</taxon>
        <taxon>Pseudomonadati</taxon>
        <taxon>Pseudomonadota</taxon>
        <taxon>Alphaproteobacteria</taxon>
        <taxon>Rhodobacterales</taxon>
        <taxon>Roseobacteraceae</taxon>
        <taxon>Falsihalocynthiibacter</taxon>
    </lineage>
</organism>
<reference evidence="2 3" key="1">
    <citation type="submission" date="2016-02" db="EMBL/GenBank/DDBJ databases">
        <title>Complete genome sequence of Halocynthiibacter arcticus PAMC 20958t from arctic marine sediment.</title>
        <authorList>
            <person name="Lee Y.M."/>
            <person name="Baek K."/>
            <person name="Lee H.K."/>
            <person name="Shin S.C."/>
        </authorList>
    </citation>
    <scope>NUCLEOTIDE SEQUENCE [LARGE SCALE GENOMIC DNA]</scope>
    <source>
        <strain evidence="2">PAMC 20958</strain>
    </source>
</reference>
<evidence type="ECO:0000313" key="3">
    <source>
        <dbReference type="Proteomes" id="UP000070371"/>
    </source>
</evidence>
<evidence type="ECO:0000256" key="1">
    <source>
        <dbReference type="SAM" id="MobiDB-lite"/>
    </source>
</evidence>
<dbReference type="OrthoDB" id="8481769at2"/>
<dbReference type="EMBL" id="CP014327">
    <property type="protein sequence ID" value="AML49992.1"/>
    <property type="molecule type" value="Genomic_DNA"/>
</dbReference>
<protein>
    <submittedName>
        <fullName evidence="2">Uncharacterized protein</fullName>
    </submittedName>
</protein>
<accession>A0A126UV95</accession>
<keyword evidence="3" id="KW-1185">Reference proteome</keyword>